<keyword evidence="2" id="KW-1185">Reference proteome</keyword>
<feature type="non-terminal residue" evidence="1">
    <location>
        <position position="56"/>
    </location>
</feature>
<dbReference type="AlphaFoldDB" id="A0A091MN83"/>
<sequence>MARGTCFPAPVSQKKVVKESSPPPMVLSLGICPSGWMPCSRQYSSQQVLPIWTPSW</sequence>
<evidence type="ECO:0000313" key="2">
    <source>
        <dbReference type="Proteomes" id="UP000054116"/>
    </source>
</evidence>
<dbReference type="Proteomes" id="UP000054116">
    <property type="component" value="Unassembled WGS sequence"/>
</dbReference>
<organism evidence="1 2">
    <name type="scientific">Cariama cristata</name>
    <name type="common">Red-legged seriema</name>
    <dbReference type="NCBI Taxonomy" id="54380"/>
    <lineage>
        <taxon>Eukaryota</taxon>
        <taxon>Metazoa</taxon>
        <taxon>Chordata</taxon>
        <taxon>Craniata</taxon>
        <taxon>Vertebrata</taxon>
        <taxon>Euteleostomi</taxon>
        <taxon>Archelosauria</taxon>
        <taxon>Archosauria</taxon>
        <taxon>Dinosauria</taxon>
        <taxon>Saurischia</taxon>
        <taxon>Theropoda</taxon>
        <taxon>Coelurosauria</taxon>
        <taxon>Aves</taxon>
        <taxon>Neognathae</taxon>
        <taxon>Neoaves</taxon>
        <taxon>Telluraves</taxon>
        <taxon>Australaves</taxon>
        <taxon>Cariamiformes</taxon>
        <taxon>Cariamidae</taxon>
        <taxon>Cariama</taxon>
    </lineage>
</organism>
<evidence type="ECO:0000313" key="1">
    <source>
        <dbReference type="EMBL" id="KFP63005.1"/>
    </source>
</evidence>
<gene>
    <name evidence="1" type="ORF">N322_03727</name>
</gene>
<reference evidence="1 2" key="1">
    <citation type="submission" date="2014-04" db="EMBL/GenBank/DDBJ databases">
        <title>Genome evolution of avian class.</title>
        <authorList>
            <person name="Zhang G."/>
            <person name="Li C."/>
        </authorList>
    </citation>
    <scope>NUCLEOTIDE SEQUENCE [LARGE SCALE GENOMIC DNA]</scope>
    <source>
        <strain evidence="1">BGI_N322</strain>
    </source>
</reference>
<protein>
    <submittedName>
        <fullName evidence="1">Uncharacterized protein</fullName>
    </submittedName>
</protein>
<accession>A0A091MN83</accession>
<name>A0A091MN83_CARIC</name>
<proteinExistence type="predicted"/>
<dbReference type="EMBL" id="KK510729">
    <property type="protein sequence ID" value="KFP63005.1"/>
    <property type="molecule type" value="Genomic_DNA"/>
</dbReference>